<feature type="signal peptide" evidence="4">
    <location>
        <begin position="1"/>
        <end position="29"/>
    </location>
</feature>
<dbReference type="Gene3D" id="2.40.50.90">
    <property type="match status" value="1"/>
</dbReference>
<keyword evidence="4" id="KW-0732">Signal</keyword>
<name>A0ABQ1Z513_9BACT</name>
<dbReference type="PANTHER" id="PTHR12302:SF3">
    <property type="entry name" value="SERINE_THREONINE-PROTEIN KINASE 31"/>
    <property type="match status" value="1"/>
</dbReference>
<dbReference type="InterPro" id="IPR035437">
    <property type="entry name" value="SNase_OB-fold_sf"/>
</dbReference>
<dbReference type="Proteomes" id="UP000600214">
    <property type="component" value="Unassembled WGS sequence"/>
</dbReference>
<sequence>MPHFRFLISRFAFFSLLFFVLTSTPTILASCALTSEESQQLRSNSDLPNPLKAEVIGIQDGDTIELKFIYSGKKAGRRMGKNVRIRFLHVNCPERGTPFYNNAKQFTSEKCFRKIVSIRHKGEFDKYGRLLGEVVLPDGKVLNKELVKKGLAVHFKKYSHDQEYANLEIAANKQKIGIWTQPGMELGHL</sequence>
<gene>
    <name evidence="6" type="ORF">GCM10007423_49030</name>
</gene>
<keyword evidence="2" id="KW-0255">Endonuclease</keyword>
<evidence type="ECO:0000259" key="5">
    <source>
        <dbReference type="PROSITE" id="PS50830"/>
    </source>
</evidence>
<proteinExistence type="predicted"/>
<dbReference type="Pfam" id="PF00565">
    <property type="entry name" value="SNase"/>
    <property type="match status" value="1"/>
</dbReference>
<reference evidence="7" key="1">
    <citation type="journal article" date="2019" name="Int. J. Syst. Evol. Microbiol.">
        <title>The Global Catalogue of Microorganisms (GCM) 10K type strain sequencing project: providing services to taxonomists for standard genome sequencing and annotation.</title>
        <authorList>
            <consortium name="The Broad Institute Genomics Platform"/>
            <consortium name="The Broad Institute Genome Sequencing Center for Infectious Disease"/>
            <person name="Wu L."/>
            <person name="Ma J."/>
        </authorList>
    </citation>
    <scope>NUCLEOTIDE SEQUENCE [LARGE SCALE GENOMIC DNA]</scope>
    <source>
        <strain evidence="7">CGMCC 1.15288</strain>
    </source>
</reference>
<evidence type="ECO:0000256" key="2">
    <source>
        <dbReference type="ARBA" id="ARBA00022759"/>
    </source>
</evidence>
<protein>
    <recommendedName>
        <fullName evidence="5">TNase-like domain-containing protein</fullName>
    </recommendedName>
</protein>
<dbReference type="PANTHER" id="PTHR12302">
    <property type="entry name" value="EBNA2 BINDING PROTEIN P100"/>
    <property type="match status" value="1"/>
</dbReference>
<evidence type="ECO:0000256" key="1">
    <source>
        <dbReference type="ARBA" id="ARBA00022722"/>
    </source>
</evidence>
<keyword evidence="1" id="KW-0540">Nuclease</keyword>
<dbReference type="RefSeq" id="WP_229222989.1">
    <property type="nucleotide sequence ID" value="NZ_BMIA01000003.1"/>
</dbReference>
<evidence type="ECO:0000256" key="3">
    <source>
        <dbReference type="ARBA" id="ARBA00022801"/>
    </source>
</evidence>
<feature type="chain" id="PRO_5045832231" description="TNase-like domain-containing protein" evidence="4">
    <location>
        <begin position="30"/>
        <end position="189"/>
    </location>
</feature>
<accession>A0ABQ1Z513</accession>
<keyword evidence="3" id="KW-0378">Hydrolase</keyword>
<evidence type="ECO:0000313" key="6">
    <source>
        <dbReference type="EMBL" id="GGH48067.1"/>
    </source>
</evidence>
<keyword evidence="7" id="KW-1185">Reference proteome</keyword>
<dbReference type="PROSITE" id="PS51257">
    <property type="entry name" value="PROKAR_LIPOPROTEIN"/>
    <property type="match status" value="1"/>
</dbReference>
<dbReference type="SUPFAM" id="SSF50199">
    <property type="entry name" value="Staphylococcal nuclease"/>
    <property type="match status" value="1"/>
</dbReference>
<organism evidence="6 7">
    <name type="scientific">Dyadobacter endophyticus</name>
    <dbReference type="NCBI Taxonomy" id="1749036"/>
    <lineage>
        <taxon>Bacteria</taxon>
        <taxon>Pseudomonadati</taxon>
        <taxon>Bacteroidota</taxon>
        <taxon>Cytophagia</taxon>
        <taxon>Cytophagales</taxon>
        <taxon>Spirosomataceae</taxon>
        <taxon>Dyadobacter</taxon>
    </lineage>
</organism>
<dbReference type="SMART" id="SM00318">
    <property type="entry name" value="SNc"/>
    <property type="match status" value="1"/>
</dbReference>
<dbReference type="PROSITE" id="PS50830">
    <property type="entry name" value="TNASE_3"/>
    <property type="match status" value="1"/>
</dbReference>
<dbReference type="InterPro" id="IPR016071">
    <property type="entry name" value="Staphylococal_nuclease_OB-fold"/>
</dbReference>
<evidence type="ECO:0000313" key="7">
    <source>
        <dbReference type="Proteomes" id="UP000600214"/>
    </source>
</evidence>
<dbReference type="EMBL" id="BMIA01000003">
    <property type="protein sequence ID" value="GGH48067.1"/>
    <property type="molecule type" value="Genomic_DNA"/>
</dbReference>
<feature type="domain" description="TNase-like" evidence="5">
    <location>
        <begin position="49"/>
        <end position="181"/>
    </location>
</feature>
<comment type="caution">
    <text evidence="6">The sequence shown here is derived from an EMBL/GenBank/DDBJ whole genome shotgun (WGS) entry which is preliminary data.</text>
</comment>
<evidence type="ECO:0000256" key="4">
    <source>
        <dbReference type="SAM" id="SignalP"/>
    </source>
</evidence>